<evidence type="ECO:0000313" key="2">
    <source>
        <dbReference type="Proteomes" id="UP000019149"/>
    </source>
</evidence>
<dbReference type="GeneID" id="36343543"/>
<accession>W6UGQ1</accession>
<keyword evidence="2" id="KW-1185">Reference proteome</keyword>
<dbReference type="KEGG" id="egl:EGR_07828"/>
<dbReference type="AlphaFoldDB" id="W6UGQ1"/>
<dbReference type="CTD" id="36343543"/>
<dbReference type="Proteomes" id="UP000019149">
    <property type="component" value="Unassembled WGS sequence"/>
</dbReference>
<dbReference type="EMBL" id="APAU02000088">
    <property type="protein sequence ID" value="EUB57292.1"/>
    <property type="molecule type" value="Genomic_DNA"/>
</dbReference>
<dbReference type="RefSeq" id="XP_024348488.1">
    <property type="nucleotide sequence ID" value="XM_024497077.1"/>
</dbReference>
<proteinExistence type="predicted"/>
<evidence type="ECO:0000313" key="1">
    <source>
        <dbReference type="EMBL" id="EUB57292.1"/>
    </source>
</evidence>
<name>W6UGQ1_ECHGR</name>
<organism evidence="1 2">
    <name type="scientific">Echinococcus granulosus</name>
    <name type="common">Hydatid tapeworm</name>
    <dbReference type="NCBI Taxonomy" id="6210"/>
    <lineage>
        <taxon>Eukaryota</taxon>
        <taxon>Metazoa</taxon>
        <taxon>Spiralia</taxon>
        <taxon>Lophotrochozoa</taxon>
        <taxon>Platyhelminthes</taxon>
        <taxon>Cestoda</taxon>
        <taxon>Eucestoda</taxon>
        <taxon>Cyclophyllidea</taxon>
        <taxon>Taeniidae</taxon>
        <taxon>Echinococcus</taxon>
        <taxon>Echinococcus granulosus group</taxon>
    </lineage>
</organism>
<gene>
    <name evidence="1" type="ORF">EGR_07828</name>
</gene>
<protein>
    <submittedName>
        <fullName evidence="1">Uncharacterized protein</fullName>
    </submittedName>
</protein>
<reference evidence="1 2" key="1">
    <citation type="journal article" date="2013" name="Nat. Genet.">
        <title>The genome of the hydatid tapeworm Echinococcus granulosus.</title>
        <authorList>
            <person name="Zheng H."/>
            <person name="Zhang W."/>
            <person name="Zhang L."/>
            <person name="Zhang Z."/>
            <person name="Li J."/>
            <person name="Lu G."/>
            <person name="Zhu Y."/>
            <person name="Wang Y."/>
            <person name="Huang Y."/>
            <person name="Liu J."/>
            <person name="Kang H."/>
            <person name="Chen J."/>
            <person name="Wang L."/>
            <person name="Chen A."/>
            <person name="Yu S."/>
            <person name="Gao Z."/>
            <person name="Jin L."/>
            <person name="Gu W."/>
            <person name="Wang Z."/>
            <person name="Zhao L."/>
            <person name="Shi B."/>
            <person name="Wen H."/>
            <person name="Lin R."/>
            <person name="Jones M.K."/>
            <person name="Brejova B."/>
            <person name="Vinar T."/>
            <person name="Zhao G."/>
            <person name="McManus D.P."/>
            <person name="Chen Z."/>
            <person name="Zhou Y."/>
            <person name="Wang S."/>
        </authorList>
    </citation>
    <scope>NUCLEOTIDE SEQUENCE [LARGE SCALE GENOMIC DNA]</scope>
</reference>
<sequence>MVDTVGSLGPREMIPWNLQCTKPEGRTEFIDDIDNDGENPPGLRCLILPASTKDLHRRLLKTSFLGKPVRHAAFDLSAFNCVSDVVAAVVVAAMAMPVALT</sequence>
<comment type="caution">
    <text evidence="1">The sequence shown here is derived from an EMBL/GenBank/DDBJ whole genome shotgun (WGS) entry which is preliminary data.</text>
</comment>